<dbReference type="EMBL" id="CM026425">
    <property type="protein sequence ID" value="KAG0577648.1"/>
    <property type="molecule type" value="Genomic_DNA"/>
</dbReference>
<dbReference type="AlphaFoldDB" id="A0A8T0I520"/>
<keyword evidence="2" id="KW-0472">Membrane</keyword>
<evidence type="ECO:0000313" key="3">
    <source>
        <dbReference type="EMBL" id="KAG0577648.1"/>
    </source>
</evidence>
<feature type="transmembrane region" description="Helical" evidence="2">
    <location>
        <begin position="39"/>
        <end position="65"/>
    </location>
</feature>
<feature type="region of interest" description="Disordered" evidence="1">
    <location>
        <begin position="131"/>
        <end position="181"/>
    </location>
</feature>
<name>A0A8T0I520_CERPU</name>
<sequence>MDPGRGPGGRPGYGGPGDGYYPGGSSTTSSSSGGSSLPVWALVLIMLASGLVTLIVLWLCVLLICRKRRARRAAIRDFEAQTAWAAEHDTARLNPPAFGDKDVDLKRCEANSVELTYVVMAGEDQPSFLARPAANVTSSDEPEDQAPPSSKEVPISPPPTLDHGDEDVSVNPHKSPPSPSR</sequence>
<feature type="compositionally biased region" description="Gly residues" evidence="1">
    <location>
        <begin position="1"/>
        <end position="22"/>
    </location>
</feature>
<keyword evidence="4" id="KW-1185">Reference proteome</keyword>
<accession>A0A8T0I520</accession>
<feature type="region of interest" description="Disordered" evidence="1">
    <location>
        <begin position="1"/>
        <end position="28"/>
    </location>
</feature>
<evidence type="ECO:0000256" key="2">
    <source>
        <dbReference type="SAM" id="Phobius"/>
    </source>
</evidence>
<proteinExistence type="predicted"/>
<gene>
    <name evidence="3" type="ORF">KC19_5G169800</name>
</gene>
<keyword evidence="2" id="KW-1133">Transmembrane helix</keyword>
<evidence type="ECO:0000256" key="1">
    <source>
        <dbReference type="SAM" id="MobiDB-lite"/>
    </source>
</evidence>
<reference evidence="3" key="1">
    <citation type="submission" date="2020-06" db="EMBL/GenBank/DDBJ databases">
        <title>WGS assembly of Ceratodon purpureus strain R40.</title>
        <authorList>
            <person name="Carey S.B."/>
            <person name="Jenkins J."/>
            <person name="Shu S."/>
            <person name="Lovell J.T."/>
            <person name="Sreedasyam A."/>
            <person name="Maumus F."/>
            <person name="Tiley G.P."/>
            <person name="Fernandez-Pozo N."/>
            <person name="Barry K."/>
            <person name="Chen C."/>
            <person name="Wang M."/>
            <person name="Lipzen A."/>
            <person name="Daum C."/>
            <person name="Saski C.A."/>
            <person name="Payton A.C."/>
            <person name="Mcbreen J.C."/>
            <person name="Conrad R.E."/>
            <person name="Kollar L.M."/>
            <person name="Olsson S."/>
            <person name="Huttunen S."/>
            <person name="Landis J.B."/>
            <person name="Wickett N.J."/>
            <person name="Johnson M.G."/>
            <person name="Rensing S.A."/>
            <person name="Grimwood J."/>
            <person name="Schmutz J."/>
            <person name="Mcdaniel S.F."/>
        </authorList>
    </citation>
    <scope>NUCLEOTIDE SEQUENCE</scope>
    <source>
        <strain evidence="3">R40</strain>
    </source>
</reference>
<keyword evidence="2" id="KW-0812">Transmembrane</keyword>
<organism evidence="3 4">
    <name type="scientific">Ceratodon purpureus</name>
    <name type="common">Fire moss</name>
    <name type="synonym">Dicranum purpureum</name>
    <dbReference type="NCBI Taxonomy" id="3225"/>
    <lineage>
        <taxon>Eukaryota</taxon>
        <taxon>Viridiplantae</taxon>
        <taxon>Streptophyta</taxon>
        <taxon>Embryophyta</taxon>
        <taxon>Bryophyta</taxon>
        <taxon>Bryophytina</taxon>
        <taxon>Bryopsida</taxon>
        <taxon>Dicranidae</taxon>
        <taxon>Pseudoditrichales</taxon>
        <taxon>Ditrichaceae</taxon>
        <taxon>Ceratodon</taxon>
    </lineage>
</organism>
<dbReference type="Proteomes" id="UP000822688">
    <property type="component" value="Chromosome 5"/>
</dbReference>
<evidence type="ECO:0000313" key="4">
    <source>
        <dbReference type="Proteomes" id="UP000822688"/>
    </source>
</evidence>
<protein>
    <submittedName>
        <fullName evidence="3">Uncharacterized protein</fullName>
    </submittedName>
</protein>
<comment type="caution">
    <text evidence="3">The sequence shown here is derived from an EMBL/GenBank/DDBJ whole genome shotgun (WGS) entry which is preliminary data.</text>
</comment>